<dbReference type="InParanoid" id="A0A0D2UJZ4"/>
<evidence type="ECO:0000259" key="5">
    <source>
        <dbReference type="PROSITE" id="PS50026"/>
    </source>
</evidence>
<protein>
    <recommendedName>
        <fullName evidence="8">EGF-like domain-containing protein</fullName>
    </recommendedName>
</protein>
<dbReference type="InterPro" id="IPR000421">
    <property type="entry name" value="FA58C"/>
</dbReference>
<evidence type="ECO:0000313" key="7">
    <source>
        <dbReference type="Proteomes" id="UP000008743"/>
    </source>
</evidence>
<proteinExistence type="predicted"/>
<dbReference type="PANTHER" id="PTHR24033">
    <property type="entry name" value="EGF-LIKE DOMAIN-CONTAINING PROTEIN"/>
    <property type="match status" value="1"/>
</dbReference>
<dbReference type="Gene3D" id="2.10.25.10">
    <property type="entry name" value="Laminin"/>
    <property type="match status" value="1"/>
</dbReference>
<dbReference type="SMART" id="SM00181">
    <property type="entry name" value="EGF"/>
    <property type="match status" value="3"/>
</dbReference>
<evidence type="ECO:0000256" key="2">
    <source>
        <dbReference type="SAM" id="MobiDB-lite"/>
    </source>
</evidence>
<feature type="domain" description="EGF-like" evidence="5">
    <location>
        <begin position="1072"/>
        <end position="1106"/>
    </location>
</feature>
<evidence type="ECO:0000313" key="6">
    <source>
        <dbReference type="EMBL" id="KJE95426.1"/>
    </source>
</evidence>
<comment type="caution">
    <text evidence="1">Lacks conserved residue(s) required for the propagation of feature annotation.</text>
</comment>
<dbReference type="SUPFAM" id="SSF49785">
    <property type="entry name" value="Galactose-binding domain-like"/>
    <property type="match status" value="1"/>
</dbReference>
<evidence type="ECO:0000256" key="1">
    <source>
        <dbReference type="PROSITE-ProRule" id="PRU00076"/>
    </source>
</evidence>
<feature type="compositionally biased region" description="Polar residues" evidence="2">
    <location>
        <begin position="1356"/>
        <end position="1373"/>
    </location>
</feature>
<dbReference type="InterPro" id="IPR014867">
    <property type="entry name" value="Spore_coat_CotH_CotH2/3/7"/>
</dbReference>
<dbReference type="EMBL" id="KE346369">
    <property type="protein sequence ID" value="KJE95426.1"/>
    <property type="molecule type" value="Genomic_DNA"/>
</dbReference>
<dbReference type="Pfam" id="PF08757">
    <property type="entry name" value="CotH"/>
    <property type="match status" value="1"/>
</dbReference>
<keyword evidence="3" id="KW-0812">Transmembrane</keyword>
<feature type="disulfide bond" evidence="1">
    <location>
        <begin position="1131"/>
        <end position="1140"/>
    </location>
</feature>
<keyword evidence="1" id="KW-1015">Disulfide bond</keyword>
<dbReference type="InterPro" id="IPR051830">
    <property type="entry name" value="NOTCH_homolog"/>
</dbReference>
<keyword evidence="3" id="KW-0472">Membrane</keyword>
<organism evidence="6 7">
    <name type="scientific">Capsaspora owczarzaki (strain ATCC 30864)</name>
    <dbReference type="NCBI Taxonomy" id="595528"/>
    <lineage>
        <taxon>Eukaryota</taxon>
        <taxon>Filasterea</taxon>
        <taxon>Capsaspora</taxon>
    </lineage>
</organism>
<evidence type="ECO:0000256" key="3">
    <source>
        <dbReference type="SAM" id="Phobius"/>
    </source>
</evidence>
<dbReference type="eggNOG" id="KOG1225">
    <property type="taxonomic scope" value="Eukaryota"/>
</dbReference>
<feature type="domain" description="F5/8 type C" evidence="4">
    <location>
        <begin position="1131"/>
        <end position="1234"/>
    </location>
</feature>
<dbReference type="InterPro" id="IPR000742">
    <property type="entry name" value="EGF"/>
</dbReference>
<dbReference type="OrthoDB" id="540213at2759"/>
<accession>A0A0D2UJZ4</accession>
<evidence type="ECO:0008006" key="8">
    <source>
        <dbReference type="Google" id="ProtNLM"/>
    </source>
</evidence>
<gene>
    <name evidence="6" type="ORF">CAOG_005881</name>
</gene>
<feature type="disulfide bond" evidence="1">
    <location>
        <begin position="1096"/>
        <end position="1105"/>
    </location>
</feature>
<feature type="domain" description="EGF-like" evidence="5">
    <location>
        <begin position="1107"/>
        <end position="1141"/>
    </location>
</feature>
<dbReference type="PROSITE" id="PS00022">
    <property type="entry name" value="EGF_1"/>
    <property type="match status" value="2"/>
</dbReference>
<dbReference type="eggNOG" id="KOG0909">
    <property type="taxonomic scope" value="Eukaryota"/>
</dbReference>
<dbReference type="Gene3D" id="2.60.120.260">
    <property type="entry name" value="Galactose-binding domain-like"/>
    <property type="match status" value="1"/>
</dbReference>
<dbReference type="PANTHER" id="PTHR24033:SF224">
    <property type="entry name" value="C-TYPE LECTIN"/>
    <property type="match status" value="1"/>
</dbReference>
<feature type="region of interest" description="Disordered" evidence="2">
    <location>
        <begin position="1347"/>
        <end position="1373"/>
    </location>
</feature>
<sequence length="1439" mass="155274">MRHRRGSPTAASATMATGKTKKMSAVMLGVVACCCVLARMAPAAVAVDPPLSFVSPLPVVALYLPAPASVLSQATYKSDRMPAYCQVQMPPSDSNSTGGLGNTVLGNLNYDGWIGIRLRGATSRSFIKKQYSVELWSDPVSNKTINRPFLNLPSESDFILYGPIVDKTLVQDALAYALSNSIGRYASRSVFVELFISESAVMPVWNTTTNTTSPVTPGSQLSYPGRYSGVYVVLEKIKADKNRIDIKHSGSNHTTGGYIVKIDVLDPTKEYFVNTTARTPNLVIADPPLSELTPTQTDYVTRYMNAFESALASDSFNAPESIPRANISREDLLNNANNTFGYATYIDVDSAVDYLLLTELYKNVDAYRASAYMYKDRGDDAKLVFGPVWDLNLAFGNSYFYGSMSPDGFQVWTHYRYSPGEKKVAPLWWRRMLQDGCFVARVIARWQDLRQGPLQTSTVLQLVDSLVASIGALPIARNTAKYPPSDSQWSNVAPTRTSQAAYVAALKAWLEQRLAWMDANIFFISPVAVPSCTFDAPPPAVPFVPGTPLAPPASKTFSPPCVEMLYGAPDAFWFPRVANQVLVMDNDNLTFAPLPFDVNSTTELTAIALDGVARCAIAYQLTVTYQSNNRRFDPSSWTLYGSADGGASWTPVDARTDVQFISDLATRKFVIGAGAETLAGGFASPTPDNCPRFNAFKLAVTSTYLNTSQPLLSAFRVFASADAEHDALCLNLVQMADTFEPTHGILGVYYNDSSFGWSPGYNTPPSSRWTRMDRSIDFAAGQLTWPSDPQNELFPAGWSIRWTGWLRLDDRTQLDPFLTLSVVSSGLSVQTSTLDGRPIMTIIAYGGYHFVDIRVTGTAATPPSKATLQLCFKPASAPTLPFGRVHFTPVPDELDFEVVDGVLGGSNTLQIPREDAEAFLNTVRKIWLVRGPTPADGATSTRLSFTQLDPGFYCDNVVVYSVNASLAPESWVTPGMALQTPFSLLHPALAQVSNLCGISATVPIVMVPGQIFAVQFTSYWSSQRQGFVANFQPATPYQCGPLACNAANQGGNCTANAICQCAPGFAGADCTQKFDCRTVGNCSNNGICVADGQCSCASGYGNYNCAVAFDCSGLNNCSGHGRCVANNVCACEPNAVGLACEQYCTPIATAITQILATGELPPYETAAMMFDRNVLTKWFYSTRVAPAQAWVSVKFAEPVAIDGYILGSANDMSVRDPRDWSLEGSADGAQWTSLDVRTDETFSQRFLLRFFNMTAADAYQYYRLSITSALSRTTKDLQLSEMQLCQRVAPVVSTSAGLLSSTVEPFSSTASSATPSSATPAISSATPAVSSATPAVSSATPLVSSASAETSKVAPSKSTHVSPGTASDASEGGANSTTIALIVVAVVLLVGGLGLVGLFLYRRSRGHAMPNMFQMRSRKLDKRPMIWMAVDDDDDEDVL</sequence>
<dbReference type="PROSITE" id="PS51257">
    <property type="entry name" value="PROKAR_LIPOPROTEIN"/>
    <property type="match status" value="1"/>
</dbReference>
<evidence type="ECO:0000259" key="4">
    <source>
        <dbReference type="PROSITE" id="PS50022"/>
    </source>
</evidence>
<dbReference type="InterPro" id="IPR008979">
    <property type="entry name" value="Galactose-bd-like_sf"/>
</dbReference>
<keyword evidence="1" id="KW-0245">EGF-like domain</keyword>
<feature type="transmembrane region" description="Helical" evidence="3">
    <location>
        <begin position="1379"/>
        <end position="1401"/>
    </location>
</feature>
<keyword evidence="3" id="KW-1133">Transmembrane helix</keyword>
<name>A0A0D2UJZ4_CAPO3</name>
<dbReference type="RefSeq" id="XP_004345471.2">
    <property type="nucleotide sequence ID" value="XM_004345421.2"/>
</dbReference>
<dbReference type="STRING" id="595528.A0A0D2UJZ4"/>
<dbReference type="CDD" id="cd00053">
    <property type="entry name" value="EGF"/>
    <property type="match status" value="1"/>
</dbReference>
<keyword evidence="7" id="KW-1185">Reference proteome</keyword>
<dbReference type="Proteomes" id="UP000008743">
    <property type="component" value="Unassembled WGS sequence"/>
</dbReference>
<reference evidence="7" key="1">
    <citation type="submission" date="2011-02" db="EMBL/GenBank/DDBJ databases">
        <title>The Genome Sequence of Capsaspora owczarzaki ATCC 30864.</title>
        <authorList>
            <person name="Russ C."/>
            <person name="Cuomo C."/>
            <person name="Burger G."/>
            <person name="Gray M.W."/>
            <person name="Holland P.W.H."/>
            <person name="King N."/>
            <person name="Lang F.B.F."/>
            <person name="Roger A.J."/>
            <person name="Ruiz-Trillo I."/>
            <person name="Young S.K."/>
            <person name="Zeng Q."/>
            <person name="Gargeya S."/>
            <person name="Alvarado L."/>
            <person name="Berlin A."/>
            <person name="Chapman S.B."/>
            <person name="Chen Z."/>
            <person name="Freedman E."/>
            <person name="Gellesch M."/>
            <person name="Goldberg J."/>
            <person name="Griggs A."/>
            <person name="Gujja S."/>
            <person name="Heilman E."/>
            <person name="Heiman D."/>
            <person name="Howarth C."/>
            <person name="Mehta T."/>
            <person name="Neiman D."/>
            <person name="Pearson M."/>
            <person name="Roberts A."/>
            <person name="Saif S."/>
            <person name="Shea T."/>
            <person name="Shenoy N."/>
            <person name="Sisk P."/>
            <person name="Stolte C."/>
            <person name="Sykes S."/>
            <person name="White J."/>
            <person name="Yandava C."/>
            <person name="Haas B."/>
            <person name="Nusbaum C."/>
            <person name="Birren B."/>
        </authorList>
    </citation>
    <scope>NUCLEOTIDE SEQUENCE</scope>
    <source>
        <strain evidence="7">ATCC 30864</strain>
    </source>
</reference>
<dbReference type="PROSITE" id="PS01186">
    <property type="entry name" value="EGF_2"/>
    <property type="match status" value="2"/>
</dbReference>
<dbReference type="PROSITE" id="PS50022">
    <property type="entry name" value="FA58C_3"/>
    <property type="match status" value="1"/>
</dbReference>
<dbReference type="PROSITE" id="PS50026">
    <property type="entry name" value="EGF_3"/>
    <property type="match status" value="2"/>
</dbReference>